<keyword evidence="5 7" id="KW-0472">Membrane</keyword>
<organism evidence="9 10">
    <name type="scientific">Tenacibaculum adriaticum</name>
    <dbReference type="NCBI Taxonomy" id="413713"/>
    <lineage>
        <taxon>Bacteria</taxon>
        <taxon>Pseudomonadati</taxon>
        <taxon>Bacteroidota</taxon>
        <taxon>Flavobacteriia</taxon>
        <taxon>Flavobacteriales</taxon>
        <taxon>Flavobacteriaceae</taxon>
        <taxon>Tenacibaculum</taxon>
    </lineage>
</organism>
<feature type="domain" description="TonB-dependent receptor plug" evidence="8">
    <location>
        <begin position="115"/>
        <end position="216"/>
    </location>
</feature>
<evidence type="ECO:0000256" key="3">
    <source>
        <dbReference type="ARBA" id="ARBA00022452"/>
    </source>
</evidence>
<dbReference type="Gene3D" id="2.40.170.20">
    <property type="entry name" value="TonB-dependent receptor, beta-barrel domain"/>
    <property type="match status" value="1"/>
</dbReference>
<dbReference type="Proteomes" id="UP000323136">
    <property type="component" value="Unassembled WGS sequence"/>
</dbReference>
<dbReference type="InterPro" id="IPR012910">
    <property type="entry name" value="Plug_dom"/>
</dbReference>
<name>A0A5S5DT45_9FLAO</name>
<dbReference type="OrthoDB" id="99480at2"/>
<evidence type="ECO:0000256" key="6">
    <source>
        <dbReference type="ARBA" id="ARBA00023237"/>
    </source>
</evidence>
<dbReference type="EMBL" id="VNIA01000002">
    <property type="protein sequence ID" value="TYP99103.1"/>
    <property type="molecule type" value="Genomic_DNA"/>
</dbReference>
<comment type="similarity">
    <text evidence="7">Belongs to the TonB-dependent receptor family.</text>
</comment>
<keyword evidence="4 7" id="KW-0812">Transmembrane</keyword>
<accession>A0A5S5DT45</accession>
<evidence type="ECO:0000259" key="8">
    <source>
        <dbReference type="Pfam" id="PF07715"/>
    </source>
</evidence>
<sequence length="739" mass="84259">MKQKRLFILFTILFQTSYGQNLKGYILDSSHKPIQEVYIFHQKTGNHVHTNLDGFFTITNVSENDVLTISHISYESKTVTIKNIDDIIKIYLTEREIKIPEIVINPSINALNLFTNIDLQVNPVNSSQEILRKVPGLIIGQHAGGGKAEQLFLRGFDLDHGTDITIDVDGIPVNMVSHAHGQGYADLHFLIPETIQKINFGKGSYYADQGNFSTAGHVSFATKDYVKDSSVKLEIGQFNTSRFLGLFNLLNDTDNSAYVASELLMTDGPFDSPQNFNRINIFGKYKTQLNKNDKLAITLSHFTSSWDASGQIPQRAVDNGLIDRFGAIDDTEGGLTSRSNFLLNYDKQLNSNTLIKNRVYYSKYNFELYSNFTFFLEDPVNGDQIKQQESRDIFGFLSEINKKYSYKNTQISTQTAIGYRRDKSNANELSHTLNRKTTLNQIQFGNIDETNFFGYINTEFKIKKWIINPALRLDHFKFIYNDLLSEDYTNNQEQKSILSPKLNILYNQSKNLQLYLKSGKGFHSNDTRGVISQSGIKILPASYGADLGFIWSPSSKLIVNTAAWYLYLDQEFVYVGDAGIVEPSGKTSRKGLDFGLRYHINNWLFFNNNINYTHARTIDEEKGNDYIPLAPDLTLTGGLNLLNRNGFYGGLNYRYLKSRPANEDNSIVAKGYFITDFNLGKKWKNFDVGITINNLFNSDWNETQFATESRLENETESVEEIHFTPGTPFYLKSYILYKF</sequence>
<dbReference type="InterPro" id="IPR008969">
    <property type="entry name" value="CarboxyPept-like_regulatory"/>
</dbReference>
<dbReference type="PANTHER" id="PTHR30069">
    <property type="entry name" value="TONB-DEPENDENT OUTER MEMBRANE RECEPTOR"/>
    <property type="match status" value="1"/>
</dbReference>
<gene>
    <name evidence="9" type="ORF">C7447_102421</name>
</gene>
<keyword evidence="2 7" id="KW-0813">Transport</keyword>
<dbReference type="InterPro" id="IPR036942">
    <property type="entry name" value="Beta-barrel_TonB_sf"/>
</dbReference>
<dbReference type="GO" id="GO:0009279">
    <property type="term" value="C:cell outer membrane"/>
    <property type="evidence" value="ECO:0007669"/>
    <property type="project" value="UniProtKB-SubCell"/>
</dbReference>
<evidence type="ECO:0000256" key="7">
    <source>
        <dbReference type="PROSITE-ProRule" id="PRU01360"/>
    </source>
</evidence>
<evidence type="ECO:0000313" key="10">
    <source>
        <dbReference type="Proteomes" id="UP000323136"/>
    </source>
</evidence>
<reference evidence="9 10" key="1">
    <citation type="submission" date="2019-07" db="EMBL/GenBank/DDBJ databases">
        <title>Genomic Encyclopedia of Type Strains, Phase IV (KMG-IV): sequencing the most valuable type-strain genomes for metagenomic binning, comparative biology and taxonomic classification.</title>
        <authorList>
            <person name="Goeker M."/>
        </authorList>
    </citation>
    <scope>NUCLEOTIDE SEQUENCE [LARGE SCALE GENOMIC DNA]</scope>
    <source>
        <strain evidence="9 10">DSM 18961</strain>
    </source>
</reference>
<dbReference type="GO" id="GO:0015344">
    <property type="term" value="F:siderophore uptake transmembrane transporter activity"/>
    <property type="evidence" value="ECO:0007669"/>
    <property type="project" value="TreeGrafter"/>
</dbReference>
<dbReference type="GO" id="GO:0044718">
    <property type="term" value="P:siderophore transmembrane transport"/>
    <property type="evidence" value="ECO:0007669"/>
    <property type="project" value="TreeGrafter"/>
</dbReference>
<evidence type="ECO:0000256" key="1">
    <source>
        <dbReference type="ARBA" id="ARBA00004571"/>
    </source>
</evidence>
<dbReference type="SUPFAM" id="SSF56935">
    <property type="entry name" value="Porins"/>
    <property type="match status" value="1"/>
</dbReference>
<dbReference type="Pfam" id="PF13715">
    <property type="entry name" value="CarbopepD_reg_2"/>
    <property type="match status" value="1"/>
</dbReference>
<dbReference type="PANTHER" id="PTHR30069:SF36">
    <property type="entry name" value="BLL6948 PROTEIN"/>
    <property type="match status" value="1"/>
</dbReference>
<dbReference type="Pfam" id="PF07715">
    <property type="entry name" value="Plug"/>
    <property type="match status" value="1"/>
</dbReference>
<protein>
    <submittedName>
        <fullName evidence="9">Outer membrane receptor protein involved in Fe transport</fullName>
    </submittedName>
</protein>
<proteinExistence type="inferred from homology"/>
<dbReference type="InterPro" id="IPR037066">
    <property type="entry name" value="Plug_dom_sf"/>
</dbReference>
<keyword evidence="6 7" id="KW-0998">Cell outer membrane</keyword>
<keyword evidence="3 7" id="KW-1134">Transmembrane beta strand</keyword>
<evidence type="ECO:0000256" key="2">
    <source>
        <dbReference type="ARBA" id="ARBA00022448"/>
    </source>
</evidence>
<dbReference type="PROSITE" id="PS52016">
    <property type="entry name" value="TONB_DEPENDENT_REC_3"/>
    <property type="match status" value="1"/>
</dbReference>
<dbReference type="Gene3D" id="2.170.130.10">
    <property type="entry name" value="TonB-dependent receptor, plug domain"/>
    <property type="match status" value="1"/>
</dbReference>
<keyword evidence="10" id="KW-1185">Reference proteome</keyword>
<comment type="subcellular location">
    <subcellularLocation>
        <location evidence="1 7">Cell outer membrane</location>
        <topology evidence="1 7">Multi-pass membrane protein</topology>
    </subcellularLocation>
</comment>
<dbReference type="RefSeq" id="WP_148869890.1">
    <property type="nucleotide sequence ID" value="NZ_VNIA01000002.1"/>
</dbReference>
<keyword evidence="9" id="KW-0675">Receptor</keyword>
<evidence type="ECO:0000313" key="9">
    <source>
        <dbReference type="EMBL" id="TYP99103.1"/>
    </source>
</evidence>
<evidence type="ECO:0000256" key="5">
    <source>
        <dbReference type="ARBA" id="ARBA00023136"/>
    </source>
</evidence>
<dbReference type="SUPFAM" id="SSF49464">
    <property type="entry name" value="Carboxypeptidase regulatory domain-like"/>
    <property type="match status" value="1"/>
</dbReference>
<dbReference type="InterPro" id="IPR039426">
    <property type="entry name" value="TonB-dep_rcpt-like"/>
</dbReference>
<evidence type="ECO:0000256" key="4">
    <source>
        <dbReference type="ARBA" id="ARBA00022692"/>
    </source>
</evidence>
<comment type="caution">
    <text evidence="9">The sequence shown here is derived from an EMBL/GenBank/DDBJ whole genome shotgun (WGS) entry which is preliminary data.</text>
</comment>
<dbReference type="AlphaFoldDB" id="A0A5S5DT45"/>